<keyword evidence="5" id="KW-0966">Cell projection</keyword>
<dbReference type="PANTHER" id="PTHR39190">
    <property type="entry name" value="FLAGELLAR ASSEMBLY FACTOR FLIW"/>
    <property type="match status" value="1"/>
</dbReference>
<sequence length="145" mass="16570">MKLSTARFGQLEIQEEDVYVFPNGIPGFEQHHRFGLIEVEEHKPFSYLQSISSPDLAFVVIDPFIIYPKYEFDLSEDFIQEIQIQSEDQILVRAIVSVHDNLNDATVNLVAPIVLNANERKGKQLILTHGDYSTKHRLLEGSADE</sequence>
<evidence type="ECO:0000313" key="5">
    <source>
        <dbReference type="EMBL" id="WEK53901.1"/>
    </source>
</evidence>
<keyword evidence="3 4" id="KW-0810">Translation regulation</keyword>
<keyword evidence="1 4" id="KW-0963">Cytoplasm</keyword>
<dbReference type="InterPro" id="IPR003775">
    <property type="entry name" value="Flagellar_assembly_factor_FliW"/>
</dbReference>
<dbReference type="Proteomes" id="UP001178662">
    <property type="component" value="Chromosome"/>
</dbReference>
<dbReference type="GO" id="GO:0006417">
    <property type="term" value="P:regulation of translation"/>
    <property type="evidence" value="ECO:0007669"/>
    <property type="project" value="UniProtKB-KW"/>
</dbReference>
<keyword evidence="4" id="KW-0143">Chaperone</keyword>
<dbReference type="AlphaFoldDB" id="A0AA95JBC3"/>
<dbReference type="InterPro" id="IPR024046">
    <property type="entry name" value="Flagellar_assmbl_FliW_dom_sf"/>
</dbReference>
<dbReference type="Gene3D" id="2.30.290.10">
    <property type="entry name" value="BH3618-like"/>
    <property type="match status" value="1"/>
</dbReference>
<gene>
    <name evidence="4 5" type="primary">fliW</name>
    <name evidence="5" type="ORF">P0Y55_15240</name>
</gene>
<dbReference type="NCBIfam" id="NF009793">
    <property type="entry name" value="PRK13285.1-1"/>
    <property type="match status" value="1"/>
</dbReference>
<keyword evidence="5" id="KW-0282">Flagellum</keyword>
<comment type="subcellular location">
    <subcellularLocation>
        <location evidence="4">Cytoplasm</location>
    </subcellularLocation>
</comment>
<organism evidence="5 6">
    <name type="scientific">Candidatus Cohnella colombiensis</name>
    <dbReference type="NCBI Taxonomy" id="3121368"/>
    <lineage>
        <taxon>Bacteria</taxon>
        <taxon>Bacillati</taxon>
        <taxon>Bacillota</taxon>
        <taxon>Bacilli</taxon>
        <taxon>Bacillales</taxon>
        <taxon>Paenibacillaceae</taxon>
        <taxon>Cohnella</taxon>
    </lineage>
</organism>
<dbReference type="SUPFAM" id="SSF141457">
    <property type="entry name" value="BH3618-like"/>
    <property type="match status" value="1"/>
</dbReference>
<dbReference type="GO" id="GO:0005737">
    <property type="term" value="C:cytoplasm"/>
    <property type="evidence" value="ECO:0007669"/>
    <property type="project" value="UniProtKB-SubCell"/>
</dbReference>
<evidence type="ECO:0000256" key="4">
    <source>
        <dbReference type="HAMAP-Rule" id="MF_01185"/>
    </source>
</evidence>
<comment type="subunit">
    <text evidence="4">Interacts with translational regulator CsrA and flagellin(s).</text>
</comment>
<proteinExistence type="inferred from homology"/>
<evidence type="ECO:0000256" key="2">
    <source>
        <dbReference type="ARBA" id="ARBA00022795"/>
    </source>
</evidence>
<keyword evidence="5" id="KW-0969">Cilium</keyword>
<dbReference type="EMBL" id="CP119317">
    <property type="protein sequence ID" value="WEK53901.1"/>
    <property type="molecule type" value="Genomic_DNA"/>
</dbReference>
<dbReference type="PANTHER" id="PTHR39190:SF1">
    <property type="entry name" value="FLAGELLAR ASSEMBLY FACTOR FLIW"/>
    <property type="match status" value="1"/>
</dbReference>
<dbReference type="HAMAP" id="MF_01185">
    <property type="entry name" value="FliW"/>
    <property type="match status" value="1"/>
</dbReference>
<comment type="function">
    <text evidence="4">Acts as an anti-CsrA protein, binds CsrA and prevents it from repressing translation of its target genes, one of which is flagellin. Binds to flagellin and participates in the assembly of the flagellum.</text>
</comment>
<name>A0AA95JBC3_9BACL</name>
<comment type="similarity">
    <text evidence="4">Belongs to the FliW family.</text>
</comment>
<evidence type="ECO:0000313" key="6">
    <source>
        <dbReference type="Proteomes" id="UP001178662"/>
    </source>
</evidence>
<keyword evidence="6" id="KW-1185">Reference proteome</keyword>
<evidence type="ECO:0000256" key="1">
    <source>
        <dbReference type="ARBA" id="ARBA00022490"/>
    </source>
</evidence>
<dbReference type="Pfam" id="PF02623">
    <property type="entry name" value="FliW"/>
    <property type="match status" value="1"/>
</dbReference>
<evidence type="ECO:0000256" key="3">
    <source>
        <dbReference type="ARBA" id="ARBA00022845"/>
    </source>
</evidence>
<accession>A0AA95JBC3</accession>
<dbReference type="GO" id="GO:0044780">
    <property type="term" value="P:bacterial-type flagellum assembly"/>
    <property type="evidence" value="ECO:0007669"/>
    <property type="project" value="UniProtKB-UniRule"/>
</dbReference>
<protein>
    <recommendedName>
        <fullName evidence="4">Flagellar assembly factor FliW</fullName>
    </recommendedName>
</protein>
<reference evidence="5" key="1">
    <citation type="submission" date="2023-03" db="EMBL/GenBank/DDBJ databases">
        <title>Andean soil-derived lignocellulolytic bacterial consortium as a source of novel taxa and putative plastic-active enzymes.</title>
        <authorList>
            <person name="Diaz-Garcia L."/>
            <person name="Chuvochina M."/>
            <person name="Feuerriegel G."/>
            <person name="Bunk B."/>
            <person name="Sproer C."/>
            <person name="Streit W.R."/>
            <person name="Rodriguez L.M."/>
            <person name="Overmann J."/>
            <person name="Jimenez D.J."/>
        </authorList>
    </citation>
    <scope>NUCLEOTIDE SEQUENCE</scope>
    <source>
        <strain evidence="5">MAG 2441</strain>
    </source>
</reference>
<keyword evidence="2 4" id="KW-1005">Bacterial flagellum biogenesis</keyword>